<reference evidence="1" key="1">
    <citation type="journal article" date="2020" name="Stud. Mycol.">
        <title>101 Dothideomycetes genomes: a test case for predicting lifestyles and emergence of pathogens.</title>
        <authorList>
            <person name="Haridas S."/>
            <person name="Albert R."/>
            <person name="Binder M."/>
            <person name="Bloem J."/>
            <person name="Labutti K."/>
            <person name="Salamov A."/>
            <person name="Andreopoulos B."/>
            <person name="Baker S."/>
            <person name="Barry K."/>
            <person name="Bills G."/>
            <person name="Bluhm B."/>
            <person name="Cannon C."/>
            <person name="Castanera R."/>
            <person name="Culley D."/>
            <person name="Daum C."/>
            <person name="Ezra D."/>
            <person name="Gonzalez J."/>
            <person name="Henrissat B."/>
            <person name="Kuo A."/>
            <person name="Liang C."/>
            <person name="Lipzen A."/>
            <person name="Lutzoni F."/>
            <person name="Magnuson J."/>
            <person name="Mondo S."/>
            <person name="Nolan M."/>
            <person name="Ohm R."/>
            <person name="Pangilinan J."/>
            <person name="Park H.-J."/>
            <person name="Ramirez L."/>
            <person name="Alfaro M."/>
            <person name="Sun H."/>
            <person name="Tritt A."/>
            <person name="Yoshinaga Y."/>
            <person name="Zwiers L.-H."/>
            <person name="Turgeon B."/>
            <person name="Goodwin S."/>
            <person name="Spatafora J."/>
            <person name="Crous P."/>
            <person name="Grigoriev I."/>
        </authorList>
    </citation>
    <scope>NUCLEOTIDE SEQUENCE</scope>
    <source>
        <strain evidence="1">CBS 119925</strain>
    </source>
</reference>
<organism evidence="1 2">
    <name type="scientific">Sporormia fimetaria CBS 119925</name>
    <dbReference type="NCBI Taxonomy" id="1340428"/>
    <lineage>
        <taxon>Eukaryota</taxon>
        <taxon>Fungi</taxon>
        <taxon>Dikarya</taxon>
        <taxon>Ascomycota</taxon>
        <taxon>Pezizomycotina</taxon>
        <taxon>Dothideomycetes</taxon>
        <taxon>Pleosporomycetidae</taxon>
        <taxon>Pleosporales</taxon>
        <taxon>Sporormiaceae</taxon>
        <taxon>Sporormia</taxon>
    </lineage>
</organism>
<protein>
    <submittedName>
        <fullName evidence="1">Uncharacterized protein</fullName>
    </submittedName>
</protein>
<keyword evidence="2" id="KW-1185">Reference proteome</keyword>
<dbReference type="EMBL" id="MU006614">
    <property type="protein sequence ID" value="KAF2742144.1"/>
    <property type="molecule type" value="Genomic_DNA"/>
</dbReference>
<dbReference type="Proteomes" id="UP000799440">
    <property type="component" value="Unassembled WGS sequence"/>
</dbReference>
<sequence>MNKIADFVSLPTGIEEPHMQPEGVEGYRSGHEALWQGEYDCAGCGNIARELRDKSFPDLRALSLTNTWFKEEALTGLLESLPGIKLLRFEDVAIIDGSWQRPLHATTRMNLKRLELEKLYDYDGAEPERHKVTGNHQLWDSMLTIVARDGNWG</sequence>
<name>A0A6A6UXD4_9PLEO</name>
<evidence type="ECO:0000313" key="1">
    <source>
        <dbReference type="EMBL" id="KAF2742144.1"/>
    </source>
</evidence>
<gene>
    <name evidence="1" type="ORF">M011DRAFT_472466</name>
</gene>
<accession>A0A6A6UXD4</accession>
<proteinExistence type="predicted"/>
<evidence type="ECO:0000313" key="2">
    <source>
        <dbReference type="Proteomes" id="UP000799440"/>
    </source>
</evidence>
<dbReference type="AlphaFoldDB" id="A0A6A6UXD4"/>